<evidence type="ECO:0000256" key="11">
    <source>
        <dbReference type="ARBA" id="ARBA00023136"/>
    </source>
</evidence>
<feature type="transmembrane region" description="Helical" evidence="12">
    <location>
        <begin position="210"/>
        <end position="231"/>
    </location>
</feature>
<evidence type="ECO:0000256" key="8">
    <source>
        <dbReference type="ARBA" id="ARBA00022982"/>
    </source>
</evidence>
<dbReference type="Proteomes" id="UP000707352">
    <property type="component" value="Unassembled WGS sequence"/>
</dbReference>
<feature type="transmembrane region" description="Helical" evidence="12">
    <location>
        <begin position="165"/>
        <end position="189"/>
    </location>
</feature>
<dbReference type="EMBL" id="JAATJS010000006">
    <property type="protein sequence ID" value="NIX78117.1"/>
    <property type="molecule type" value="Genomic_DNA"/>
</dbReference>
<feature type="transmembrane region" description="Helical" evidence="12">
    <location>
        <begin position="339"/>
        <end position="363"/>
    </location>
</feature>
<dbReference type="PIRSF" id="PIRSF000267">
    <property type="entry name" value="Cyt_oxidse_sub2"/>
    <property type="match status" value="1"/>
</dbReference>
<name>A0ABX0VI31_9HYPH</name>
<evidence type="ECO:0000256" key="12">
    <source>
        <dbReference type="SAM" id="Phobius"/>
    </source>
</evidence>
<feature type="transmembrane region" description="Helical" evidence="12">
    <location>
        <begin position="13"/>
        <end position="40"/>
    </location>
</feature>
<keyword evidence="11 12" id="KW-0472">Membrane</keyword>
<evidence type="ECO:0000313" key="13">
    <source>
        <dbReference type="EMBL" id="NIX78117.1"/>
    </source>
</evidence>
<keyword evidence="5" id="KW-0349">Heme</keyword>
<protein>
    <submittedName>
        <fullName evidence="13">Cytochrome d ubiquinol oxidase subunit II</fullName>
    </submittedName>
</protein>
<feature type="transmembrane region" description="Helical" evidence="12">
    <location>
        <begin position="82"/>
        <end position="104"/>
    </location>
</feature>
<comment type="similarity">
    <text evidence="2">Belongs to the cytochrome ubiquinol oxidase subunit 2 family.</text>
</comment>
<sequence length="382" mass="41066">MDLIPLSYEILRLIWWLLIGILLIGFTLTDGFDLGIGTLLPFVARTDAERRVLINVVGPVWEGNQVWLILGGGAVFAAWPPLYAVSFSSFYLAMLVILVALILRPVAFKFRGKIDDLRWRNVWDWALFIGGSVPSLILGVAVGNVLLGIPFGLDDTLRPRYAGNFFGLLTPFALLCGLLSLSMIVAHGAAVIGLRTQGAPSDRARRYGRIAALTAAVLFAFGGLWIAYGIAGYSVTSVQNPSGPSNPLLKTVAQSTGAWLAGYSARPWTMIAPALGFAGCALAWFGMTVNGWRIALVGTSLAIFGIISTAGLSLFPFLLPSSLQPNASLTVWDASSSPLTLWTMLLVTGVLLPIVVAYTAWVYRVMRGTVTTETIGRNPNAY</sequence>
<keyword evidence="3" id="KW-0813">Transport</keyword>
<keyword evidence="4" id="KW-1003">Cell membrane</keyword>
<evidence type="ECO:0000256" key="5">
    <source>
        <dbReference type="ARBA" id="ARBA00022617"/>
    </source>
</evidence>
<dbReference type="Pfam" id="PF02322">
    <property type="entry name" value="Cyt_bd_oxida_II"/>
    <property type="match status" value="1"/>
</dbReference>
<comment type="caution">
    <text evidence="13">The sequence shown here is derived from an EMBL/GenBank/DDBJ whole genome shotgun (WGS) entry which is preliminary data.</text>
</comment>
<feature type="transmembrane region" description="Helical" evidence="12">
    <location>
        <begin position="125"/>
        <end position="153"/>
    </location>
</feature>
<evidence type="ECO:0000256" key="4">
    <source>
        <dbReference type="ARBA" id="ARBA00022475"/>
    </source>
</evidence>
<keyword evidence="6 12" id="KW-0812">Transmembrane</keyword>
<gene>
    <name evidence="13" type="primary">cydB</name>
    <name evidence="13" type="ORF">HB375_16085</name>
</gene>
<keyword evidence="10" id="KW-0408">Iron</keyword>
<evidence type="ECO:0000256" key="3">
    <source>
        <dbReference type="ARBA" id="ARBA00022448"/>
    </source>
</evidence>
<feature type="transmembrane region" description="Helical" evidence="12">
    <location>
        <begin position="294"/>
        <end position="319"/>
    </location>
</feature>
<keyword evidence="7" id="KW-0479">Metal-binding</keyword>
<dbReference type="PANTHER" id="PTHR43141">
    <property type="entry name" value="CYTOCHROME BD2 SUBUNIT II"/>
    <property type="match status" value="1"/>
</dbReference>
<evidence type="ECO:0000256" key="2">
    <source>
        <dbReference type="ARBA" id="ARBA00007543"/>
    </source>
</evidence>
<evidence type="ECO:0000256" key="10">
    <source>
        <dbReference type="ARBA" id="ARBA00023004"/>
    </source>
</evidence>
<dbReference type="InterPro" id="IPR003317">
    <property type="entry name" value="Cyt-d_oxidase_su2"/>
</dbReference>
<keyword evidence="8" id="KW-0249">Electron transport</keyword>
<accession>A0ABX0VI31</accession>
<reference evidence="13 14" key="1">
    <citation type="submission" date="2020-03" db="EMBL/GenBank/DDBJ databases">
        <title>The genome sequence of Microvirga sp. c23x22.</title>
        <authorList>
            <person name="Zhang X."/>
        </authorList>
    </citation>
    <scope>NUCLEOTIDE SEQUENCE [LARGE SCALE GENOMIC DNA]</scope>
    <source>
        <strain evidence="14">c23x22</strain>
    </source>
</reference>
<evidence type="ECO:0000313" key="14">
    <source>
        <dbReference type="Proteomes" id="UP000707352"/>
    </source>
</evidence>
<dbReference type="NCBIfam" id="TIGR00203">
    <property type="entry name" value="cydB"/>
    <property type="match status" value="1"/>
</dbReference>
<evidence type="ECO:0000256" key="6">
    <source>
        <dbReference type="ARBA" id="ARBA00022692"/>
    </source>
</evidence>
<comment type="subcellular location">
    <subcellularLocation>
        <location evidence="1">Cell membrane</location>
        <topology evidence="1">Multi-pass membrane protein</topology>
    </subcellularLocation>
</comment>
<organism evidence="13 14">
    <name type="scientific">Microvirga terricola</name>
    <dbReference type="NCBI Taxonomy" id="2719797"/>
    <lineage>
        <taxon>Bacteria</taxon>
        <taxon>Pseudomonadati</taxon>
        <taxon>Pseudomonadota</taxon>
        <taxon>Alphaproteobacteria</taxon>
        <taxon>Hyphomicrobiales</taxon>
        <taxon>Methylobacteriaceae</taxon>
        <taxon>Microvirga</taxon>
    </lineage>
</organism>
<dbReference type="PANTHER" id="PTHR43141:SF5">
    <property type="entry name" value="CYTOCHROME BD-I UBIQUINOL OXIDASE SUBUNIT 2"/>
    <property type="match status" value="1"/>
</dbReference>
<keyword evidence="14" id="KW-1185">Reference proteome</keyword>
<feature type="transmembrane region" description="Helical" evidence="12">
    <location>
        <begin position="268"/>
        <end position="287"/>
    </location>
</feature>
<evidence type="ECO:0000256" key="7">
    <source>
        <dbReference type="ARBA" id="ARBA00022723"/>
    </source>
</evidence>
<keyword evidence="9 12" id="KW-1133">Transmembrane helix</keyword>
<evidence type="ECO:0000256" key="1">
    <source>
        <dbReference type="ARBA" id="ARBA00004651"/>
    </source>
</evidence>
<evidence type="ECO:0000256" key="9">
    <source>
        <dbReference type="ARBA" id="ARBA00022989"/>
    </source>
</evidence>
<proteinExistence type="inferred from homology"/>